<keyword evidence="2" id="KW-0472">Membrane</keyword>
<feature type="transmembrane region" description="Helical" evidence="2">
    <location>
        <begin position="129"/>
        <end position="154"/>
    </location>
</feature>
<dbReference type="PANTHER" id="PTHR43738">
    <property type="entry name" value="ABC TRANSPORTER, MEMBRANE PROTEIN"/>
    <property type="match status" value="1"/>
</dbReference>
<reference evidence="3 4" key="1">
    <citation type="submission" date="2013-10" db="EMBL/GenBank/DDBJ databases">
        <title>Complete genome sequence of Corynebacterium lactis DSM 45799(T), isolated from raw cow milk.</title>
        <authorList>
            <person name="Ruckert C."/>
            <person name="Albersmeier A."/>
            <person name="Lipski A."/>
            <person name="Kalinowski J."/>
        </authorList>
    </citation>
    <scope>NUCLEOTIDE SEQUENCE [LARGE SCALE GENOMIC DNA]</scope>
    <source>
        <strain evidence="3 4">RW2-5</strain>
    </source>
</reference>
<feature type="transmembrane region" description="Helical" evidence="2">
    <location>
        <begin position="87"/>
        <end position="108"/>
    </location>
</feature>
<dbReference type="PATRIC" id="fig|1408189.4.peg.642"/>
<keyword evidence="4" id="KW-1185">Reference proteome</keyword>
<name>A0A0K2H310_9CORY</name>
<dbReference type="Proteomes" id="UP000058446">
    <property type="component" value="Chromosome"/>
</dbReference>
<keyword evidence="2" id="KW-0812">Transmembrane</keyword>
<evidence type="ECO:0000256" key="2">
    <source>
        <dbReference type="SAM" id="Phobius"/>
    </source>
</evidence>
<gene>
    <name evidence="3" type="ORF">CLAC_03235</name>
</gene>
<dbReference type="KEGG" id="clw:CLAC_03235"/>
<organism evidence="3 4">
    <name type="scientific">Corynebacterium lactis RW2-5</name>
    <dbReference type="NCBI Taxonomy" id="1408189"/>
    <lineage>
        <taxon>Bacteria</taxon>
        <taxon>Bacillati</taxon>
        <taxon>Actinomycetota</taxon>
        <taxon>Actinomycetes</taxon>
        <taxon>Mycobacteriales</taxon>
        <taxon>Corynebacteriaceae</taxon>
        <taxon>Corynebacterium</taxon>
    </lineage>
</organism>
<evidence type="ECO:0000313" key="4">
    <source>
        <dbReference type="Proteomes" id="UP000058446"/>
    </source>
</evidence>
<evidence type="ECO:0008006" key="5">
    <source>
        <dbReference type="Google" id="ProtNLM"/>
    </source>
</evidence>
<keyword evidence="1" id="KW-0813">Transport</keyword>
<dbReference type="AlphaFoldDB" id="A0A0K2H310"/>
<sequence>MGDHDAIVKTLLGDKWLDHQAVVFAGKDTMKALTGGAPVPPSALVVDESKGEMPKIDGASVLRGGERNNLSASYQGEQTSLNAMTTMLYVISALVVGAFFTVWTVQRLRGVAITSALGASRSVLVADSLAQVIAVLIIGVGGGVAVTAAAGWALANAEVMPVGIDLTTTVIPGLILAATGVVGALLALVPVFRVDPTTALANA</sequence>
<protein>
    <recommendedName>
        <fullName evidence="5">ABC3 transporter permease protein domain-containing protein</fullName>
    </recommendedName>
</protein>
<dbReference type="PANTHER" id="PTHR43738:SF1">
    <property type="entry name" value="HEMIN TRANSPORT SYSTEM PERMEASE PROTEIN HRTB-RELATED"/>
    <property type="match status" value="1"/>
</dbReference>
<dbReference type="InterPro" id="IPR051125">
    <property type="entry name" value="ABC-4/HrtB_transporter"/>
</dbReference>
<dbReference type="STRING" id="1408189.CLAC_03235"/>
<keyword evidence="2" id="KW-1133">Transmembrane helix</keyword>
<dbReference type="EMBL" id="CP006841">
    <property type="protein sequence ID" value="ALA68424.1"/>
    <property type="molecule type" value="Genomic_DNA"/>
</dbReference>
<accession>A0A0K2H310</accession>
<evidence type="ECO:0000313" key="3">
    <source>
        <dbReference type="EMBL" id="ALA68424.1"/>
    </source>
</evidence>
<proteinExistence type="predicted"/>
<evidence type="ECO:0000256" key="1">
    <source>
        <dbReference type="ARBA" id="ARBA00022448"/>
    </source>
</evidence>
<feature type="transmembrane region" description="Helical" evidence="2">
    <location>
        <begin position="174"/>
        <end position="192"/>
    </location>
</feature>